<comment type="caution">
    <text evidence="1">The sequence shown here is derived from an EMBL/GenBank/DDBJ whole genome shotgun (WGS) entry which is preliminary data.</text>
</comment>
<protein>
    <submittedName>
        <fullName evidence="1">Uncharacterized protein</fullName>
    </submittedName>
</protein>
<organism evidence="1 2">
    <name type="scientific">Vaccinium darrowii</name>
    <dbReference type="NCBI Taxonomy" id="229202"/>
    <lineage>
        <taxon>Eukaryota</taxon>
        <taxon>Viridiplantae</taxon>
        <taxon>Streptophyta</taxon>
        <taxon>Embryophyta</taxon>
        <taxon>Tracheophyta</taxon>
        <taxon>Spermatophyta</taxon>
        <taxon>Magnoliopsida</taxon>
        <taxon>eudicotyledons</taxon>
        <taxon>Gunneridae</taxon>
        <taxon>Pentapetalae</taxon>
        <taxon>asterids</taxon>
        <taxon>Ericales</taxon>
        <taxon>Ericaceae</taxon>
        <taxon>Vaccinioideae</taxon>
        <taxon>Vaccinieae</taxon>
        <taxon>Vaccinium</taxon>
    </lineage>
</organism>
<reference evidence="1 2" key="1">
    <citation type="journal article" date="2021" name="Hortic Res">
        <title>High-quality reference genome and annotation aids understanding of berry development for evergreen blueberry (Vaccinium darrowii).</title>
        <authorList>
            <person name="Yu J."/>
            <person name="Hulse-Kemp A.M."/>
            <person name="Babiker E."/>
            <person name="Staton M."/>
        </authorList>
    </citation>
    <scope>NUCLEOTIDE SEQUENCE [LARGE SCALE GENOMIC DNA]</scope>
    <source>
        <strain evidence="2">cv. NJ 8807/NJ 8810</strain>
        <tissue evidence="1">Young leaf</tissue>
    </source>
</reference>
<sequence length="594" mass="68067">MDRWFVVVALLAIISSATQVRADASDHRYKRGEAVPLYANKVGPFHNPSETYRYFDLPFCSPGVVEDKTEALGEVLNGDRLVTAPYKLDFLVEKDSELVCQRKLTKEQVVQFRIAVIKDYYFQMYYDDLPIWGFIGKVDKEGKADPSEYKYYLFKHIHFQVFYNKDRVIEINAKTDPNALVDLTEDKEVSVDFLYTVKWKETDTPFEKRMDKYSQSSSLPHHLEIHWFSIINSCVTVLLLTGFLATILMRVLKNDFVKYTHDEETADDQEETGWKYIHGDVFRFPKYKSLLAAAVGSGTQLFALTIFIFILALVGVFYPYNRGALFTALVVIYALTSGIAGYTATSFYCQLEGTNWVRNLLLTGSLFCGPLFLTFCFLNTVAIAYKATAALPFGTIVVIFLIWTLVTSPLLVLGGIAGKNSKSEFQAPVRTAKFPREIPTLPWYRGALPQMAMAGFLPFSAIYIELYYIFASVWGHRIYTIYSILFIVFIILVIVTAFITVALTYFQLAAEDHEWWWRSFLCGGSTGLFIYSYCLYYYHARSDMSGFMQTSFFFGASSNLDYRASWFNRMSSSCLPSSRELLCMHHQQKWCADL</sequence>
<gene>
    <name evidence="1" type="ORF">Vadar_030975</name>
</gene>
<evidence type="ECO:0000313" key="1">
    <source>
        <dbReference type="EMBL" id="KAH7850319.1"/>
    </source>
</evidence>
<dbReference type="EMBL" id="CM037157">
    <property type="protein sequence ID" value="KAH7850319.1"/>
    <property type="molecule type" value="Genomic_DNA"/>
</dbReference>
<proteinExistence type="predicted"/>
<keyword evidence="2" id="KW-1185">Reference proteome</keyword>
<name>A0ACB7YB64_9ERIC</name>
<dbReference type="Proteomes" id="UP000828048">
    <property type="component" value="Chromosome 7"/>
</dbReference>
<evidence type="ECO:0000313" key="2">
    <source>
        <dbReference type="Proteomes" id="UP000828048"/>
    </source>
</evidence>
<accession>A0ACB7YB64</accession>